<organism evidence="6 7">
    <name type="scientific">Acetobacterium woodii (strain ATCC 29683 / DSM 1030 / JCM 2381 / KCTC 1655 / WB1)</name>
    <dbReference type="NCBI Taxonomy" id="931626"/>
    <lineage>
        <taxon>Bacteria</taxon>
        <taxon>Bacillati</taxon>
        <taxon>Bacillota</taxon>
        <taxon>Clostridia</taxon>
        <taxon>Eubacteriales</taxon>
        <taxon>Eubacteriaceae</taxon>
        <taxon>Acetobacterium</taxon>
    </lineage>
</organism>
<dbReference type="STRING" id="931626.Awo_c12080"/>
<dbReference type="EC" id="2.6.1.19" evidence="6"/>
<keyword evidence="7" id="KW-1185">Reference proteome</keyword>
<accession>H6LDU9</accession>
<dbReference type="InterPro" id="IPR015422">
    <property type="entry name" value="PyrdxlP-dep_Trfase_small"/>
</dbReference>
<dbReference type="InterPro" id="IPR050103">
    <property type="entry name" value="Class-III_PLP-dep_AT"/>
</dbReference>
<reference evidence="7" key="1">
    <citation type="submission" date="2011-07" db="EMBL/GenBank/DDBJ databases">
        <title>Complete genome sequence of Acetobacterium woodii.</title>
        <authorList>
            <person name="Poehlein A."/>
            <person name="Schmidt S."/>
            <person name="Kaster A.-K."/>
            <person name="Goenrich M."/>
            <person name="Vollmers J."/>
            <person name="Thuermer A."/>
            <person name="Gottschalk G."/>
            <person name="Thauer R.K."/>
            <person name="Daniel R."/>
            <person name="Mueller V."/>
        </authorList>
    </citation>
    <scope>NUCLEOTIDE SEQUENCE [LARGE SCALE GENOMIC DNA]</scope>
    <source>
        <strain evidence="7">ATCC 29683 / DSM 1030 / JCM 2381 / KCTC 1655 / WB1</strain>
    </source>
</reference>
<dbReference type="PANTHER" id="PTHR11986:SF79">
    <property type="entry name" value="ACETYLORNITHINE AMINOTRANSFERASE, MITOCHONDRIAL"/>
    <property type="match status" value="1"/>
</dbReference>
<keyword evidence="2 6" id="KW-0032">Aminotransferase</keyword>
<dbReference type="InterPro" id="IPR015421">
    <property type="entry name" value="PyrdxlP-dep_Trfase_major"/>
</dbReference>
<evidence type="ECO:0000256" key="2">
    <source>
        <dbReference type="ARBA" id="ARBA00022576"/>
    </source>
</evidence>
<evidence type="ECO:0000256" key="3">
    <source>
        <dbReference type="ARBA" id="ARBA00022679"/>
    </source>
</evidence>
<dbReference type="KEGG" id="awo:Awo_c12080"/>
<keyword evidence="4 5" id="KW-0663">Pyridoxal phosphate</keyword>
<keyword evidence="3 6" id="KW-0808">Transferase</keyword>
<sequence>MRLFVRPEWPITALWSRGTRVMTKEYGELVDMESGCWAAVLGHNHPDVVRVIHEQVDTLLHTHQFFQTEHPEKLVEELSEAAKLPSKYSGSFLSSGSEAVSLAVMLSELLTGKRKKLCMNITYLGACKDLRHPRDNTYWDDLDVTGCLGCGELGTMGCNKRSEINGNTKDTNERNCATCGRYNHLNFSQYASFVFEPGNSGGLVLTPPAKLVTFLAGKVRAAGGLLVVNEVTTGFGRTGEWFGFQHYEFMNDESNAPDLIALGKGLGNGYPISAVLVRENLAMAAEMMGIRYVQSHIDDPLGCRIAREIIKVMVEGEWVLKGHETGKYIRSRLMDIAAKNKEIKEIHGRGMMNVVMLEKGVSAEAIFKGLLGAGYFCGFSEQLGFIHLYAPLIISKEEVNGFCNALEQVVNRLH</sequence>
<dbReference type="AlphaFoldDB" id="H6LDU9"/>
<dbReference type="InterPro" id="IPR015424">
    <property type="entry name" value="PyrdxlP-dep_Trfase"/>
</dbReference>
<proteinExistence type="inferred from homology"/>
<evidence type="ECO:0000313" key="7">
    <source>
        <dbReference type="Proteomes" id="UP000007177"/>
    </source>
</evidence>
<evidence type="ECO:0000313" key="6">
    <source>
        <dbReference type="EMBL" id="AFA47992.1"/>
    </source>
</evidence>
<gene>
    <name evidence="6" type="primary">gabT1</name>
    <name evidence="6" type="ordered locus">Awo_c12080</name>
</gene>
<reference evidence="6 7" key="2">
    <citation type="journal article" date="2012" name="PLoS ONE">
        <title>An ancient pathway combining carbon dioxide fixation with the generation and utilization of a sodium ion gradient for ATP synthesis.</title>
        <authorList>
            <person name="Poehlein A."/>
            <person name="Schmidt S."/>
            <person name="Kaster A.K."/>
            <person name="Goenrich M."/>
            <person name="Vollmers J."/>
            <person name="Thurmer A."/>
            <person name="Bertsch J."/>
            <person name="Schuchmann K."/>
            <person name="Voigt B."/>
            <person name="Hecker M."/>
            <person name="Daniel R."/>
            <person name="Thauer R.K."/>
            <person name="Gottschalk G."/>
            <person name="Muller V."/>
        </authorList>
    </citation>
    <scope>NUCLEOTIDE SEQUENCE [LARGE SCALE GENOMIC DNA]</scope>
    <source>
        <strain evidence="7">ATCC 29683 / DSM 1030 / JCM 2381 / KCTC 1655 / WB1</strain>
    </source>
</reference>
<protein>
    <submittedName>
        <fullName evidence="6">4-aminobutyrate aminotransferase GabT1</fullName>
        <ecNumber evidence="6">2.6.1.19</ecNumber>
    </submittedName>
</protein>
<dbReference type="Pfam" id="PF00202">
    <property type="entry name" value="Aminotran_3"/>
    <property type="match status" value="1"/>
</dbReference>
<dbReference type="Gene3D" id="3.40.640.10">
    <property type="entry name" value="Type I PLP-dependent aspartate aminotransferase-like (Major domain)"/>
    <property type="match status" value="1"/>
</dbReference>
<dbReference type="Proteomes" id="UP000007177">
    <property type="component" value="Chromosome"/>
</dbReference>
<dbReference type="InterPro" id="IPR005814">
    <property type="entry name" value="Aminotrans_3"/>
</dbReference>
<dbReference type="GO" id="GO:0042802">
    <property type="term" value="F:identical protein binding"/>
    <property type="evidence" value="ECO:0007669"/>
    <property type="project" value="TreeGrafter"/>
</dbReference>
<evidence type="ECO:0000256" key="4">
    <source>
        <dbReference type="ARBA" id="ARBA00022898"/>
    </source>
</evidence>
<comment type="cofactor">
    <cofactor evidence="1">
        <name>pyridoxal 5'-phosphate</name>
        <dbReference type="ChEBI" id="CHEBI:597326"/>
    </cofactor>
</comment>
<evidence type="ECO:0000256" key="1">
    <source>
        <dbReference type="ARBA" id="ARBA00001933"/>
    </source>
</evidence>
<dbReference type="Gene3D" id="3.90.1150.10">
    <property type="entry name" value="Aspartate Aminotransferase, domain 1"/>
    <property type="match status" value="1"/>
</dbReference>
<dbReference type="HOGENOM" id="CLU_016922_10_0_9"/>
<dbReference type="PANTHER" id="PTHR11986">
    <property type="entry name" value="AMINOTRANSFERASE CLASS III"/>
    <property type="match status" value="1"/>
</dbReference>
<dbReference type="SUPFAM" id="SSF53383">
    <property type="entry name" value="PLP-dependent transferases"/>
    <property type="match status" value="1"/>
</dbReference>
<dbReference type="GO" id="GO:0034386">
    <property type="term" value="F:4-aminobutyrate:2-oxoglutarate transaminase activity"/>
    <property type="evidence" value="ECO:0007669"/>
    <property type="project" value="UniProtKB-EC"/>
</dbReference>
<dbReference type="RefSeq" id="WP_014355595.1">
    <property type="nucleotide sequence ID" value="NC_016894.1"/>
</dbReference>
<comment type="similarity">
    <text evidence="5">Belongs to the class-III pyridoxal-phosphate-dependent aminotransferase family.</text>
</comment>
<dbReference type="eggNOG" id="COG0160">
    <property type="taxonomic scope" value="Bacteria"/>
</dbReference>
<dbReference type="GO" id="GO:0030170">
    <property type="term" value="F:pyridoxal phosphate binding"/>
    <property type="evidence" value="ECO:0007669"/>
    <property type="project" value="InterPro"/>
</dbReference>
<dbReference type="EMBL" id="CP002987">
    <property type="protein sequence ID" value="AFA47992.1"/>
    <property type="molecule type" value="Genomic_DNA"/>
</dbReference>
<dbReference type="OrthoDB" id="9801052at2"/>
<name>H6LDU9_ACEWD</name>
<evidence type="ECO:0000256" key="5">
    <source>
        <dbReference type="RuleBase" id="RU003560"/>
    </source>
</evidence>